<organism evidence="2 3">
    <name type="scientific">Malus baccata</name>
    <name type="common">Siberian crab apple</name>
    <name type="synonym">Pyrus baccata</name>
    <dbReference type="NCBI Taxonomy" id="106549"/>
    <lineage>
        <taxon>Eukaryota</taxon>
        <taxon>Viridiplantae</taxon>
        <taxon>Streptophyta</taxon>
        <taxon>Embryophyta</taxon>
        <taxon>Tracheophyta</taxon>
        <taxon>Spermatophyta</taxon>
        <taxon>Magnoliopsida</taxon>
        <taxon>eudicotyledons</taxon>
        <taxon>Gunneridae</taxon>
        <taxon>Pentapetalae</taxon>
        <taxon>rosids</taxon>
        <taxon>fabids</taxon>
        <taxon>Rosales</taxon>
        <taxon>Rosaceae</taxon>
        <taxon>Amygdaloideae</taxon>
        <taxon>Maleae</taxon>
        <taxon>Malus</taxon>
    </lineage>
</organism>
<gene>
    <name evidence="2" type="ORF">C1H46_024989</name>
</gene>
<dbReference type="Proteomes" id="UP000315295">
    <property type="component" value="Unassembled WGS sequence"/>
</dbReference>
<proteinExistence type="predicted"/>
<reference evidence="2 3" key="1">
    <citation type="journal article" date="2019" name="G3 (Bethesda)">
        <title>Sequencing of a Wild Apple (Malus baccata) Genome Unravels the Differences Between Cultivated and Wild Apple Species Regarding Disease Resistance and Cold Tolerance.</title>
        <authorList>
            <person name="Chen X."/>
        </authorList>
    </citation>
    <scope>NUCLEOTIDE SEQUENCE [LARGE SCALE GENOMIC DNA]</scope>
    <source>
        <strain evidence="3">cv. Shandingzi</strain>
        <tissue evidence="2">Leaves</tissue>
    </source>
</reference>
<dbReference type="EMBL" id="VIEB01000478">
    <property type="protein sequence ID" value="TQD89454.1"/>
    <property type="molecule type" value="Genomic_DNA"/>
</dbReference>
<protein>
    <submittedName>
        <fullName evidence="2">Uncharacterized protein</fullName>
    </submittedName>
</protein>
<evidence type="ECO:0000256" key="1">
    <source>
        <dbReference type="SAM" id="MobiDB-lite"/>
    </source>
</evidence>
<feature type="compositionally biased region" description="Basic and acidic residues" evidence="1">
    <location>
        <begin position="62"/>
        <end position="77"/>
    </location>
</feature>
<sequence length="77" mass="8289">MTNLMAAGLSRDDLLQVSRWLLRLTTSEIVVDAESGGCGSGREHKVRNTQSLPDKSGGCGSGREHSRGEHPNSGRRI</sequence>
<accession>A0A540LSG6</accession>
<evidence type="ECO:0000313" key="3">
    <source>
        <dbReference type="Proteomes" id="UP000315295"/>
    </source>
</evidence>
<evidence type="ECO:0000313" key="2">
    <source>
        <dbReference type="EMBL" id="TQD89454.1"/>
    </source>
</evidence>
<dbReference type="AlphaFoldDB" id="A0A540LSG6"/>
<feature type="region of interest" description="Disordered" evidence="1">
    <location>
        <begin position="33"/>
        <end position="77"/>
    </location>
</feature>
<keyword evidence="3" id="KW-1185">Reference proteome</keyword>
<comment type="caution">
    <text evidence="2">The sequence shown here is derived from an EMBL/GenBank/DDBJ whole genome shotgun (WGS) entry which is preliminary data.</text>
</comment>
<name>A0A540LSG6_MALBA</name>